<comment type="caution">
    <text evidence="1">The sequence shown here is derived from an EMBL/GenBank/DDBJ whole genome shotgun (WGS) entry which is preliminary data.</text>
</comment>
<dbReference type="Proteomes" id="UP000284842">
    <property type="component" value="Unassembled WGS sequence"/>
</dbReference>
<dbReference type="InterPro" id="IPR029032">
    <property type="entry name" value="AhpD-like"/>
</dbReference>
<dbReference type="EMBL" id="NHTK01006012">
    <property type="protein sequence ID" value="PPQ68232.1"/>
    <property type="molecule type" value="Genomic_DNA"/>
</dbReference>
<evidence type="ECO:0000313" key="2">
    <source>
        <dbReference type="Proteomes" id="UP000284842"/>
    </source>
</evidence>
<gene>
    <name evidence="1" type="ORF">CVT24_005040</name>
</gene>
<evidence type="ECO:0000313" key="1">
    <source>
        <dbReference type="EMBL" id="PPQ68232.1"/>
    </source>
</evidence>
<dbReference type="Gene3D" id="1.20.1290.10">
    <property type="entry name" value="AhpD-like"/>
    <property type="match status" value="1"/>
</dbReference>
<dbReference type="AlphaFoldDB" id="A0A409VPN3"/>
<reference evidence="1 2" key="1">
    <citation type="journal article" date="2018" name="Evol. Lett.">
        <title>Horizontal gene cluster transfer increased hallucinogenic mushroom diversity.</title>
        <authorList>
            <person name="Reynolds H.T."/>
            <person name="Vijayakumar V."/>
            <person name="Gluck-Thaler E."/>
            <person name="Korotkin H.B."/>
            <person name="Matheny P.B."/>
            <person name="Slot J.C."/>
        </authorList>
    </citation>
    <scope>NUCLEOTIDE SEQUENCE [LARGE SCALE GENOMIC DNA]</scope>
    <source>
        <strain evidence="1 2">2629</strain>
    </source>
</reference>
<sequence>MTTQFAVSFSFLDRLKALFPTRSSSPFTRKSAVLDNPWYIVAAVAYSAGNRPEAVPIVWEYALRDVRSAPVDVNAPSDGNQEELLLARRFREALLKSSLTCGCAKVCTYMVINALEALHAVMPQELQEKSALRDPTETLKQQEDKGEALFRAMYGTTAQPVQSTIDMIYPDMGYFVKTIAYGLIYTDPYLSSSPILQPLESTYAAVASVIAMDTPKQIAWHLDNARRQSLSIDEVRAVRQIAIEAAKHAGVKRLNEVPEV</sequence>
<dbReference type="OrthoDB" id="5537330at2759"/>
<name>A0A409VPN3_9AGAR</name>
<dbReference type="InterPro" id="IPR052999">
    <property type="entry name" value="PTS1_Protein"/>
</dbReference>
<evidence type="ECO:0008006" key="3">
    <source>
        <dbReference type="Google" id="ProtNLM"/>
    </source>
</evidence>
<accession>A0A409VPN3</accession>
<dbReference type="SUPFAM" id="SSF69118">
    <property type="entry name" value="AhpD-like"/>
    <property type="match status" value="1"/>
</dbReference>
<protein>
    <recommendedName>
        <fullName evidence="3">Carboxymuconolactone decarboxylase-like domain-containing protein</fullName>
    </recommendedName>
</protein>
<proteinExistence type="predicted"/>
<keyword evidence="2" id="KW-1185">Reference proteome</keyword>
<dbReference type="PANTHER" id="PTHR28180:SF2">
    <property type="entry name" value="PEROXISOMAL PROTEIN 2"/>
    <property type="match status" value="1"/>
</dbReference>
<dbReference type="STRING" id="181874.A0A409VPN3"/>
<organism evidence="1 2">
    <name type="scientific">Panaeolus cyanescens</name>
    <dbReference type="NCBI Taxonomy" id="181874"/>
    <lineage>
        <taxon>Eukaryota</taxon>
        <taxon>Fungi</taxon>
        <taxon>Dikarya</taxon>
        <taxon>Basidiomycota</taxon>
        <taxon>Agaricomycotina</taxon>
        <taxon>Agaricomycetes</taxon>
        <taxon>Agaricomycetidae</taxon>
        <taxon>Agaricales</taxon>
        <taxon>Agaricineae</taxon>
        <taxon>Galeropsidaceae</taxon>
        <taxon>Panaeolus</taxon>
    </lineage>
</organism>
<dbReference type="InParanoid" id="A0A409VPN3"/>
<dbReference type="PANTHER" id="PTHR28180">
    <property type="entry name" value="CONSERVED MITOCHONDRIAL PROTEIN-RELATED"/>
    <property type="match status" value="1"/>
</dbReference>